<dbReference type="eggNOG" id="COG1663">
    <property type="taxonomic scope" value="Bacteria"/>
</dbReference>
<keyword evidence="7 13" id="KW-0808">Transferase</keyword>
<dbReference type="Pfam" id="PF02606">
    <property type="entry name" value="LpxK"/>
    <property type="match status" value="1"/>
</dbReference>
<dbReference type="EMBL" id="CP003360">
    <property type="protein sequence ID" value="AFM25774.1"/>
    <property type="molecule type" value="Genomic_DNA"/>
</dbReference>
<sequence length="332" mass="36787">MTSSLLRIPAAGYYLVQKLREQAYRVGALQSILPPVPVISVGNLLMGGSGKTPFVIYLAELLRREGFKPAVVSRGYKGSNRKDFLVVGDGVSGDPIVDPSVSGDEPYLIAARLPQVPVIVGKRRIHPVRAAHTLFGVDAVILDDGFQHLPLDRGLDIVLMNGTEDHMFPFGSLREPLSALKRADIIMLSGIEYIPPRALPYTEQSAVFHCSFESDILLTYEDTVSGSHFSGKEVVLMSAIAGPERFRKSAEQLGCVVKDHVIFRDHHRPDNSQLEHVLNRAGESGVIMTEKDRVKLPLWFLQKANVFALRLRTVVREEMQLISLLRRTITAT</sequence>
<comment type="similarity">
    <text evidence="13">Belongs to the LpxK family.</text>
</comment>
<gene>
    <name evidence="13" type="primary">lpxK</name>
    <name evidence="14" type="ordered locus">Desti_3112</name>
</gene>
<accession>I4C883</accession>
<organism evidence="14 15">
    <name type="scientific">Desulfomonile tiedjei (strain ATCC 49306 / DSM 6799 / DCB-1)</name>
    <dbReference type="NCBI Taxonomy" id="706587"/>
    <lineage>
        <taxon>Bacteria</taxon>
        <taxon>Pseudomonadati</taxon>
        <taxon>Thermodesulfobacteriota</taxon>
        <taxon>Desulfomonilia</taxon>
        <taxon>Desulfomonilales</taxon>
        <taxon>Desulfomonilaceae</taxon>
        <taxon>Desulfomonile</taxon>
    </lineage>
</organism>
<dbReference type="RefSeq" id="WP_014810911.1">
    <property type="nucleotide sequence ID" value="NC_018025.1"/>
</dbReference>
<evidence type="ECO:0000256" key="11">
    <source>
        <dbReference type="ARBA" id="ARBA00023098"/>
    </source>
</evidence>
<evidence type="ECO:0000256" key="10">
    <source>
        <dbReference type="ARBA" id="ARBA00022840"/>
    </source>
</evidence>
<comment type="function">
    <text evidence="1 13">Transfers the gamma-phosphate of ATP to the 4'-position of a tetraacyldisaccharide 1-phosphate intermediate (termed DS-1-P) to form tetraacyldisaccharide 1,4'-bis-phosphate (lipid IVA).</text>
</comment>
<reference evidence="15" key="1">
    <citation type="submission" date="2012-06" db="EMBL/GenBank/DDBJ databases">
        <title>Complete sequence of chromosome of Desulfomonile tiedjei DSM 6799.</title>
        <authorList>
            <person name="Lucas S."/>
            <person name="Copeland A."/>
            <person name="Lapidus A."/>
            <person name="Glavina del Rio T."/>
            <person name="Dalin E."/>
            <person name="Tice H."/>
            <person name="Bruce D."/>
            <person name="Goodwin L."/>
            <person name="Pitluck S."/>
            <person name="Peters L."/>
            <person name="Ovchinnikova G."/>
            <person name="Zeytun A."/>
            <person name="Lu M."/>
            <person name="Kyrpides N."/>
            <person name="Mavromatis K."/>
            <person name="Ivanova N."/>
            <person name="Brettin T."/>
            <person name="Detter J.C."/>
            <person name="Han C."/>
            <person name="Larimer F."/>
            <person name="Land M."/>
            <person name="Hauser L."/>
            <person name="Markowitz V."/>
            <person name="Cheng J.-F."/>
            <person name="Hugenholtz P."/>
            <person name="Woyke T."/>
            <person name="Wu D."/>
            <person name="Spring S."/>
            <person name="Schroeder M."/>
            <person name="Brambilla E."/>
            <person name="Klenk H.-P."/>
            <person name="Eisen J.A."/>
        </authorList>
    </citation>
    <scope>NUCLEOTIDE SEQUENCE [LARGE SCALE GENOMIC DNA]</scope>
    <source>
        <strain evidence="15">ATCC 49306 / DSM 6799 / DCB-1</strain>
    </source>
</reference>
<dbReference type="GO" id="GO:0005524">
    <property type="term" value="F:ATP binding"/>
    <property type="evidence" value="ECO:0007669"/>
    <property type="project" value="UniProtKB-UniRule"/>
</dbReference>
<evidence type="ECO:0000313" key="15">
    <source>
        <dbReference type="Proteomes" id="UP000006055"/>
    </source>
</evidence>
<dbReference type="GO" id="GO:0005886">
    <property type="term" value="C:plasma membrane"/>
    <property type="evidence" value="ECO:0007669"/>
    <property type="project" value="TreeGrafter"/>
</dbReference>
<dbReference type="InterPro" id="IPR003758">
    <property type="entry name" value="LpxK"/>
</dbReference>
<dbReference type="HAMAP" id="MF_00409">
    <property type="entry name" value="LpxK"/>
    <property type="match status" value="1"/>
</dbReference>
<dbReference type="HOGENOM" id="CLU_038816_2_0_7"/>
<keyword evidence="9 13" id="KW-0418">Kinase</keyword>
<dbReference type="CDD" id="cd01983">
    <property type="entry name" value="SIMIBI"/>
    <property type="match status" value="1"/>
</dbReference>
<feature type="binding site" evidence="13">
    <location>
        <begin position="45"/>
        <end position="52"/>
    </location>
    <ligand>
        <name>ATP</name>
        <dbReference type="ChEBI" id="CHEBI:30616"/>
    </ligand>
</feature>
<protein>
    <recommendedName>
        <fullName evidence="4 13">Tetraacyldisaccharide 4'-kinase</fullName>
        <ecNumber evidence="3 13">2.7.1.130</ecNumber>
    </recommendedName>
    <alternativeName>
        <fullName evidence="12 13">Lipid A 4'-kinase</fullName>
    </alternativeName>
</protein>
<evidence type="ECO:0000313" key="14">
    <source>
        <dbReference type="EMBL" id="AFM25774.1"/>
    </source>
</evidence>
<dbReference type="STRING" id="706587.Desti_3112"/>
<comment type="catalytic activity">
    <reaction evidence="13">
        <text>a lipid A disaccharide + ATP = a lipid IVA + ADP + H(+)</text>
        <dbReference type="Rhea" id="RHEA:67840"/>
        <dbReference type="ChEBI" id="CHEBI:15378"/>
        <dbReference type="ChEBI" id="CHEBI:30616"/>
        <dbReference type="ChEBI" id="CHEBI:176343"/>
        <dbReference type="ChEBI" id="CHEBI:176425"/>
        <dbReference type="ChEBI" id="CHEBI:456216"/>
        <dbReference type="EC" id="2.7.1.130"/>
    </reaction>
</comment>
<dbReference type="GO" id="GO:0009245">
    <property type="term" value="P:lipid A biosynthetic process"/>
    <property type="evidence" value="ECO:0007669"/>
    <property type="project" value="UniProtKB-UniRule"/>
</dbReference>
<evidence type="ECO:0000256" key="12">
    <source>
        <dbReference type="ARBA" id="ARBA00029757"/>
    </source>
</evidence>
<proteinExistence type="inferred from homology"/>
<dbReference type="InterPro" id="IPR027417">
    <property type="entry name" value="P-loop_NTPase"/>
</dbReference>
<evidence type="ECO:0000256" key="4">
    <source>
        <dbReference type="ARBA" id="ARBA00016436"/>
    </source>
</evidence>
<dbReference type="UniPathway" id="UPA00359">
    <property type="reaction ID" value="UER00482"/>
</dbReference>
<dbReference type="NCBIfam" id="TIGR00682">
    <property type="entry name" value="lpxK"/>
    <property type="match status" value="1"/>
</dbReference>
<dbReference type="SUPFAM" id="SSF52540">
    <property type="entry name" value="P-loop containing nucleoside triphosphate hydrolases"/>
    <property type="match status" value="1"/>
</dbReference>
<keyword evidence="11 13" id="KW-0443">Lipid metabolism</keyword>
<name>I4C883_DESTA</name>
<evidence type="ECO:0000256" key="8">
    <source>
        <dbReference type="ARBA" id="ARBA00022741"/>
    </source>
</evidence>
<keyword evidence="6 13" id="KW-0441">Lipid A biosynthesis</keyword>
<keyword evidence="8 13" id="KW-0547">Nucleotide-binding</keyword>
<evidence type="ECO:0000256" key="13">
    <source>
        <dbReference type="HAMAP-Rule" id="MF_00409"/>
    </source>
</evidence>
<dbReference type="PANTHER" id="PTHR42724:SF1">
    <property type="entry name" value="TETRAACYLDISACCHARIDE 4'-KINASE, MITOCHONDRIAL-RELATED"/>
    <property type="match status" value="1"/>
</dbReference>
<dbReference type="GO" id="GO:0009029">
    <property type="term" value="F:lipid-A 4'-kinase activity"/>
    <property type="evidence" value="ECO:0007669"/>
    <property type="project" value="UniProtKB-UniRule"/>
</dbReference>
<keyword evidence="5 13" id="KW-0444">Lipid biosynthesis</keyword>
<comment type="pathway">
    <text evidence="2 13">Glycolipid biosynthesis; lipid IV(A) biosynthesis; lipid IV(A) from (3R)-3-hydroxytetradecanoyl-[acyl-carrier-protein] and UDP-N-acetyl-alpha-D-glucosamine: step 6/6.</text>
</comment>
<dbReference type="OrthoDB" id="9766423at2"/>
<dbReference type="Proteomes" id="UP000006055">
    <property type="component" value="Chromosome"/>
</dbReference>
<dbReference type="AlphaFoldDB" id="I4C883"/>
<evidence type="ECO:0000256" key="9">
    <source>
        <dbReference type="ARBA" id="ARBA00022777"/>
    </source>
</evidence>
<evidence type="ECO:0000256" key="2">
    <source>
        <dbReference type="ARBA" id="ARBA00004870"/>
    </source>
</evidence>
<evidence type="ECO:0000256" key="7">
    <source>
        <dbReference type="ARBA" id="ARBA00022679"/>
    </source>
</evidence>
<evidence type="ECO:0000256" key="6">
    <source>
        <dbReference type="ARBA" id="ARBA00022556"/>
    </source>
</evidence>
<dbReference type="KEGG" id="dti:Desti_3112"/>
<dbReference type="PATRIC" id="fig|706587.4.peg.3537"/>
<evidence type="ECO:0000256" key="5">
    <source>
        <dbReference type="ARBA" id="ARBA00022516"/>
    </source>
</evidence>
<evidence type="ECO:0000256" key="3">
    <source>
        <dbReference type="ARBA" id="ARBA00012071"/>
    </source>
</evidence>
<dbReference type="GO" id="GO:0009244">
    <property type="term" value="P:lipopolysaccharide core region biosynthetic process"/>
    <property type="evidence" value="ECO:0007669"/>
    <property type="project" value="TreeGrafter"/>
</dbReference>
<dbReference type="EC" id="2.7.1.130" evidence="3 13"/>
<dbReference type="PANTHER" id="PTHR42724">
    <property type="entry name" value="TETRAACYLDISACCHARIDE 4'-KINASE"/>
    <property type="match status" value="1"/>
</dbReference>
<keyword evidence="15" id="KW-1185">Reference proteome</keyword>
<keyword evidence="10 13" id="KW-0067">ATP-binding</keyword>
<evidence type="ECO:0000256" key="1">
    <source>
        <dbReference type="ARBA" id="ARBA00002274"/>
    </source>
</evidence>